<dbReference type="Proteomes" id="UP000199120">
    <property type="component" value="Unassembled WGS sequence"/>
</dbReference>
<dbReference type="STRING" id="416943.SAMN05445871_5124"/>
<accession>A0A1H7SSJ2</accession>
<protein>
    <recommendedName>
        <fullName evidence="3">8-oxo-dGTP diphosphatase</fullName>
    </recommendedName>
</protein>
<evidence type="ECO:0000313" key="1">
    <source>
        <dbReference type="EMBL" id="SEL75503.1"/>
    </source>
</evidence>
<proteinExistence type="predicted"/>
<dbReference type="EMBL" id="FOAJ01000013">
    <property type="protein sequence ID" value="SEL75503.1"/>
    <property type="molecule type" value="Genomic_DNA"/>
</dbReference>
<keyword evidence="2" id="KW-1185">Reference proteome</keyword>
<evidence type="ECO:0008006" key="3">
    <source>
        <dbReference type="Google" id="ProtNLM"/>
    </source>
</evidence>
<sequence length="70" mass="8194">MTDRHQRDEIDNAVVRIAAFPYHVTLFVEGVAHGTPVRAEPDRCERWAWFARDALPPNRFEPTRLCFDAR</sequence>
<organism evidence="1 2">
    <name type="scientific">Paraburkholderia caballeronis</name>
    <dbReference type="NCBI Taxonomy" id="416943"/>
    <lineage>
        <taxon>Bacteria</taxon>
        <taxon>Pseudomonadati</taxon>
        <taxon>Pseudomonadota</taxon>
        <taxon>Betaproteobacteria</taxon>
        <taxon>Burkholderiales</taxon>
        <taxon>Burkholderiaceae</taxon>
        <taxon>Paraburkholderia</taxon>
    </lineage>
</organism>
<name>A0A1H7SSJ2_9BURK</name>
<gene>
    <name evidence="1" type="ORF">SAMN05192542_1134</name>
</gene>
<evidence type="ECO:0000313" key="2">
    <source>
        <dbReference type="Proteomes" id="UP000199120"/>
    </source>
</evidence>
<reference evidence="2" key="1">
    <citation type="submission" date="2016-10" db="EMBL/GenBank/DDBJ databases">
        <authorList>
            <person name="Varghese N."/>
            <person name="Submissions S."/>
        </authorList>
    </citation>
    <scope>NUCLEOTIDE SEQUENCE [LARGE SCALE GENOMIC DNA]</scope>
    <source>
        <strain evidence="2">LMG 26416</strain>
    </source>
</reference>
<dbReference type="AlphaFoldDB" id="A0A1H7SSJ2"/>